<evidence type="ECO:0000259" key="9">
    <source>
        <dbReference type="PROSITE" id="PS51918"/>
    </source>
</evidence>
<dbReference type="InterPro" id="IPR020612">
    <property type="entry name" value="Methylthiotransferase_CS"/>
</dbReference>
<reference evidence="10" key="1">
    <citation type="submission" date="2018-05" db="EMBL/GenBank/DDBJ databases">
        <authorList>
            <person name="Lanie J.A."/>
            <person name="Ng W.-L."/>
            <person name="Kazmierczak K.M."/>
            <person name="Andrzejewski T.M."/>
            <person name="Davidsen T.M."/>
            <person name="Wayne K.J."/>
            <person name="Tettelin H."/>
            <person name="Glass J.I."/>
            <person name="Rusch D."/>
            <person name="Podicherti R."/>
            <person name="Tsui H.-C.T."/>
            <person name="Winkler M.E."/>
        </authorList>
    </citation>
    <scope>NUCLEOTIDE SEQUENCE</scope>
</reference>
<dbReference type="InterPro" id="IPR007197">
    <property type="entry name" value="rSAM"/>
</dbReference>
<dbReference type="NCBIfam" id="TIGR01579">
    <property type="entry name" value="MiaB-like-C"/>
    <property type="match status" value="1"/>
</dbReference>
<feature type="domain" description="MTTase N-terminal" evidence="8">
    <location>
        <begin position="1"/>
        <end position="94"/>
    </location>
</feature>
<dbReference type="Pfam" id="PF00919">
    <property type="entry name" value="UPF0004"/>
    <property type="match status" value="1"/>
</dbReference>
<accession>A0A382HMS8</accession>
<keyword evidence="4" id="KW-0949">S-adenosyl-L-methionine</keyword>
<dbReference type="InterPro" id="IPR058240">
    <property type="entry name" value="rSAM_sf"/>
</dbReference>
<dbReference type="GO" id="GO:0046872">
    <property type="term" value="F:metal ion binding"/>
    <property type="evidence" value="ECO:0007669"/>
    <property type="project" value="UniProtKB-KW"/>
</dbReference>
<dbReference type="AlphaFoldDB" id="A0A382HMS8"/>
<keyword evidence="6" id="KW-0408">Iron</keyword>
<dbReference type="EMBL" id="UINC01062209">
    <property type="protein sequence ID" value="SVB88600.1"/>
    <property type="molecule type" value="Genomic_DNA"/>
</dbReference>
<dbReference type="PROSITE" id="PS51918">
    <property type="entry name" value="RADICAL_SAM"/>
    <property type="match status" value="1"/>
</dbReference>
<dbReference type="Pfam" id="PF04055">
    <property type="entry name" value="Radical_SAM"/>
    <property type="match status" value="1"/>
</dbReference>
<dbReference type="Gene3D" id="3.80.30.20">
    <property type="entry name" value="tm_1862 like domain"/>
    <property type="match status" value="1"/>
</dbReference>
<comment type="cofactor">
    <cofactor evidence="1">
        <name>[4Fe-4S] cluster</name>
        <dbReference type="ChEBI" id="CHEBI:49883"/>
    </cofactor>
</comment>
<dbReference type="InterPro" id="IPR005839">
    <property type="entry name" value="Methylthiotransferase"/>
</dbReference>
<dbReference type="SUPFAM" id="SSF102114">
    <property type="entry name" value="Radical SAM enzymes"/>
    <property type="match status" value="1"/>
</dbReference>
<evidence type="ECO:0000256" key="4">
    <source>
        <dbReference type="ARBA" id="ARBA00022691"/>
    </source>
</evidence>
<dbReference type="PROSITE" id="PS51449">
    <property type="entry name" value="MTTASE_N"/>
    <property type="match status" value="1"/>
</dbReference>
<dbReference type="SMART" id="SM00729">
    <property type="entry name" value="Elp3"/>
    <property type="match status" value="1"/>
</dbReference>
<name>A0A382HMS8_9ZZZZ</name>
<dbReference type="SFLD" id="SFLDG01082">
    <property type="entry name" value="B12-binding_domain_containing"/>
    <property type="match status" value="1"/>
</dbReference>
<keyword evidence="7" id="KW-0411">Iron-sulfur</keyword>
<evidence type="ECO:0000259" key="8">
    <source>
        <dbReference type="PROSITE" id="PS51449"/>
    </source>
</evidence>
<sequence length="313" mass="34804">MNAYEAQVMRDQAQAAGLRDAVIINTCAVTNEAVRQSRQAIRKARRQRPDSTIVVTGCAAQLEPARFAGMKEVDRVLGNQEKLHGNNFITPLDGKILVEDIMSVHQLASHLVPGFDGRARAFVQIQQGCDHRCTFCIIPFARGPSRSVPVANIVAQIKILEANGYDEVVLTGVDITAYGADLPEQPSLGYLLRRILVTVPTLPRLRLSSLDAVEIDCGLERLLLDEPRIMPHLHLSLQAGDDLILKRMARRHSRAQAVEFCQRLRASRPEMVFGADLIVGFPTETETQFQKTLALVDDCALTYLHVFPYSERI</sequence>
<dbReference type="GO" id="GO:0035598">
    <property type="term" value="F:tRNA (N(6)-L-threonylcarbamoyladenosine(37)-C(2))-methylthiotransferase activity"/>
    <property type="evidence" value="ECO:0007669"/>
    <property type="project" value="TreeGrafter"/>
</dbReference>
<evidence type="ECO:0000256" key="7">
    <source>
        <dbReference type="ARBA" id="ARBA00023014"/>
    </source>
</evidence>
<protein>
    <submittedName>
        <fullName evidence="10">Uncharacterized protein</fullName>
    </submittedName>
</protein>
<gene>
    <name evidence="10" type="ORF">METZ01_LOCUS241454</name>
</gene>
<proteinExistence type="predicted"/>
<dbReference type="InterPro" id="IPR038135">
    <property type="entry name" value="Methylthiotransferase_N_sf"/>
</dbReference>
<organism evidence="10">
    <name type="scientific">marine metagenome</name>
    <dbReference type="NCBI Taxonomy" id="408172"/>
    <lineage>
        <taxon>unclassified sequences</taxon>
        <taxon>metagenomes</taxon>
        <taxon>ecological metagenomes</taxon>
    </lineage>
</organism>
<feature type="non-terminal residue" evidence="10">
    <location>
        <position position="313"/>
    </location>
</feature>
<dbReference type="InterPro" id="IPR023404">
    <property type="entry name" value="rSAM_horseshoe"/>
</dbReference>
<dbReference type="PANTHER" id="PTHR11918:SF45">
    <property type="entry name" value="THREONYLCARBAMOYLADENOSINE TRNA METHYLTHIOTRANSFERASE"/>
    <property type="match status" value="1"/>
</dbReference>
<dbReference type="InterPro" id="IPR006638">
    <property type="entry name" value="Elp3/MiaA/NifB-like_rSAM"/>
</dbReference>
<keyword evidence="3" id="KW-0808">Transferase</keyword>
<dbReference type="NCBIfam" id="TIGR00089">
    <property type="entry name" value="MiaB/RimO family radical SAM methylthiotransferase"/>
    <property type="match status" value="1"/>
</dbReference>
<evidence type="ECO:0000256" key="2">
    <source>
        <dbReference type="ARBA" id="ARBA00022485"/>
    </source>
</evidence>
<dbReference type="PROSITE" id="PS01278">
    <property type="entry name" value="MTTASE_RADICAL"/>
    <property type="match status" value="1"/>
</dbReference>
<keyword evidence="5" id="KW-0479">Metal-binding</keyword>
<dbReference type="PANTHER" id="PTHR11918">
    <property type="entry name" value="RADICAL SAM PROTEINS"/>
    <property type="match status" value="1"/>
</dbReference>
<evidence type="ECO:0000256" key="3">
    <source>
        <dbReference type="ARBA" id="ARBA00022679"/>
    </source>
</evidence>
<dbReference type="InterPro" id="IPR013848">
    <property type="entry name" value="Methylthiotransferase_N"/>
</dbReference>
<dbReference type="GO" id="GO:0051539">
    <property type="term" value="F:4 iron, 4 sulfur cluster binding"/>
    <property type="evidence" value="ECO:0007669"/>
    <property type="project" value="UniProtKB-KW"/>
</dbReference>
<evidence type="ECO:0000313" key="10">
    <source>
        <dbReference type="EMBL" id="SVB88600.1"/>
    </source>
</evidence>
<dbReference type="SFLD" id="SFLDS00029">
    <property type="entry name" value="Radical_SAM"/>
    <property type="match status" value="1"/>
</dbReference>
<evidence type="ECO:0000256" key="6">
    <source>
        <dbReference type="ARBA" id="ARBA00023004"/>
    </source>
</evidence>
<dbReference type="Gene3D" id="3.40.50.12160">
    <property type="entry name" value="Methylthiotransferase, N-terminal domain"/>
    <property type="match status" value="1"/>
</dbReference>
<dbReference type="InterPro" id="IPR006467">
    <property type="entry name" value="MiaB-like_bact"/>
</dbReference>
<feature type="domain" description="Radical SAM core" evidence="9">
    <location>
        <begin position="115"/>
        <end position="313"/>
    </location>
</feature>
<evidence type="ECO:0000256" key="1">
    <source>
        <dbReference type="ARBA" id="ARBA00001966"/>
    </source>
</evidence>
<evidence type="ECO:0000256" key="5">
    <source>
        <dbReference type="ARBA" id="ARBA00022723"/>
    </source>
</evidence>
<keyword evidence="2" id="KW-0004">4Fe-4S</keyword>